<sequence length="305" mass="35807">MDPGNEGRRERRRDPRQTVAGALSAGKSGTTRGIVLSIGSLGHWDERLFPHHTYLVGRVWRTSSQDSGARRSHLVESSGDRTIPEDTKALMKEYFLQLVEERRERIEKEAREERKRVEEGTRVEKEKKRLERLCEKQQYEEDRDARLLSLIDARMMREQEDRRSQGETVVRPTKKVNEFGETIEEKKERLRRTLTLQESFDADEEFLLLRKKAVGLRIQDKRKHGKEVAVRNNPPMTTPKKRTLTTLTDESRRGIEELQNVQPEDQPIFRNASENRPDLEAYLDFLWAWWERKIREGGAAISTML</sequence>
<evidence type="ECO:0000256" key="1">
    <source>
        <dbReference type="SAM" id="Coils"/>
    </source>
</evidence>
<keyword evidence="1" id="KW-0175">Coiled coil</keyword>
<gene>
    <name evidence="3" type="ORF">CBR_g23656</name>
</gene>
<keyword evidence="4" id="KW-1185">Reference proteome</keyword>
<dbReference type="AlphaFoldDB" id="A0A388L4U8"/>
<dbReference type="Proteomes" id="UP000265515">
    <property type="component" value="Unassembled WGS sequence"/>
</dbReference>
<feature type="coiled-coil region" evidence="1">
    <location>
        <begin position="96"/>
        <end position="123"/>
    </location>
</feature>
<dbReference type="EMBL" id="BFEA01000265">
    <property type="protein sequence ID" value="GBG77326.1"/>
    <property type="molecule type" value="Genomic_DNA"/>
</dbReference>
<accession>A0A388L4U8</accession>
<organism evidence="3 4">
    <name type="scientific">Chara braunii</name>
    <name type="common">Braun's stonewort</name>
    <dbReference type="NCBI Taxonomy" id="69332"/>
    <lineage>
        <taxon>Eukaryota</taxon>
        <taxon>Viridiplantae</taxon>
        <taxon>Streptophyta</taxon>
        <taxon>Charophyceae</taxon>
        <taxon>Charales</taxon>
        <taxon>Characeae</taxon>
        <taxon>Chara</taxon>
    </lineage>
</organism>
<comment type="caution">
    <text evidence="3">The sequence shown here is derived from an EMBL/GenBank/DDBJ whole genome shotgun (WGS) entry which is preliminary data.</text>
</comment>
<reference evidence="3 4" key="1">
    <citation type="journal article" date="2018" name="Cell">
        <title>The Chara Genome: Secondary Complexity and Implications for Plant Terrestrialization.</title>
        <authorList>
            <person name="Nishiyama T."/>
            <person name="Sakayama H."/>
            <person name="Vries J.D."/>
            <person name="Buschmann H."/>
            <person name="Saint-Marcoux D."/>
            <person name="Ullrich K.K."/>
            <person name="Haas F.B."/>
            <person name="Vanderstraeten L."/>
            <person name="Becker D."/>
            <person name="Lang D."/>
            <person name="Vosolsobe S."/>
            <person name="Rombauts S."/>
            <person name="Wilhelmsson P.K.I."/>
            <person name="Janitza P."/>
            <person name="Kern R."/>
            <person name="Heyl A."/>
            <person name="Rumpler F."/>
            <person name="Villalobos L.I.A.C."/>
            <person name="Clay J.M."/>
            <person name="Skokan R."/>
            <person name="Toyoda A."/>
            <person name="Suzuki Y."/>
            <person name="Kagoshima H."/>
            <person name="Schijlen E."/>
            <person name="Tajeshwar N."/>
            <person name="Catarino B."/>
            <person name="Hetherington A.J."/>
            <person name="Saltykova A."/>
            <person name="Bonnot C."/>
            <person name="Breuninger H."/>
            <person name="Symeonidi A."/>
            <person name="Radhakrishnan G.V."/>
            <person name="Van Nieuwerburgh F."/>
            <person name="Deforce D."/>
            <person name="Chang C."/>
            <person name="Karol K.G."/>
            <person name="Hedrich R."/>
            <person name="Ulvskov P."/>
            <person name="Glockner G."/>
            <person name="Delwiche C.F."/>
            <person name="Petrasek J."/>
            <person name="Van de Peer Y."/>
            <person name="Friml J."/>
            <person name="Beilby M."/>
            <person name="Dolan L."/>
            <person name="Kohara Y."/>
            <person name="Sugano S."/>
            <person name="Fujiyama A."/>
            <person name="Delaux P.-M."/>
            <person name="Quint M."/>
            <person name="TheiBen G."/>
            <person name="Hagemann M."/>
            <person name="Harholt J."/>
            <person name="Dunand C."/>
            <person name="Zachgo S."/>
            <person name="Langdale J."/>
            <person name="Maumus F."/>
            <person name="Straeten D.V.D."/>
            <person name="Gould S.B."/>
            <person name="Rensing S.A."/>
        </authorList>
    </citation>
    <scope>NUCLEOTIDE SEQUENCE [LARGE SCALE GENOMIC DNA]</scope>
    <source>
        <strain evidence="3 4">S276</strain>
    </source>
</reference>
<feature type="compositionally biased region" description="Basic and acidic residues" evidence="2">
    <location>
        <begin position="1"/>
        <end position="16"/>
    </location>
</feature>
<name>A0A388L4U8_CHABU</name>
<feature type="region of interest" description="Disordered" evidence="2">
    <location>
        <begin position="1"/>
        <end position="26"/>
    </location>
</feature>
<proteinExistence type="predicted"/>
<evidence type="ECO:0000313" key="4">
    <source>
        <dbReference type="Proteomes" id="UP000265515"/>
    </source>
</evidence>
<evidence type="ECO:0000313" key="3">
    <source>
        <dbReference type="EMBL" id="GBG77326.1"/>
    </source>
</evidence>
<dbReference type="Gramene" id="GBG77326">
    <property type="protein sequence ID" value="GBG77326"/>
    <property type="gene ID" value="CBR_g23656"/>
</dbReference>
<protein>
    <submittedName>
        <fullName evidence="3">Uncharacterized protein</fullName>
    </submittedName>
</protein>
<evidence type="ECO:0000256" key="2">
    <source>
        <dbReference type="SAM" id="MobiDB-lite"/>
    </source>
</evidence>